<keyword evidence="7 8" id="KW-0472">Membrane</keyword>
<keyword evidence="11" id="KW-1185">Reference proteome</keyword>
<feature type="transmembrane region" description="Helical" evidence="8">
    <location>
        <begin position="46"/>
        <end position="68"/>
    </location>
</feature>
<keyword evidence="5" id="KW-0029">Amino-acid transport</keyword>
<evidence type="ECO:0000256" key="8">
    <source>
        <dbReference type="RuleBase" id="RU363032"/>
    </source>
</evidence>
<evidence type="ECO:0000256" key="3">
    <source>
        <dbReference type="ARBA" id="ARBA00022475"/>
    </source>
</evidence>
<dbReference type="PANTHER" id="PTHR30614">
    <property type="entry name" value="MEMBRANE COMPONENT OF AMINO ACID ABC TRANSPORTER"/>
    <property type="match status" value="1"/>
</dbReference>
<evidence type="ECO:0000256" key="2">
    <source>
        <dbReference type="ARBA" id="ARBA00022448"/>
    </source>
</evidence>
<feature type="domain" description="ABC transmembrane type-1" evidence="9">
    <location>
        <begin position="44"/>
        <end position="231"/>
    </location>
</feature>
<keyword evidence="6 8" id="KW-1133">Transmembrane helix</keyword>
<dbReference type="InterPro" id="IPR010065">
    <property type="entry name" value="AA_ABC_transptr_permease_3TM"/>
</dbReference>
<dbReference type="Proteomes" id="UP001232493">
    <property type="component" value="Chromosome"/>
</dbReference>
<evidence type="ECO:0000256" key="5">
    <source>
        <dbReference type="ARBA" id="ARBA00022970"/>
    </source>
</evidence>
<organism evidence="10 11">
    <name type="scientific">Marinitoga aeolica</name>
    <dbReference type="NCBI Taxonomy" id="2809031"/>
    <lineage>
        <taxon>Bacteria</taxon>
        <taxon>Thermotogati</taxon>
        <taxon>Thermotogota</taxon>
        <taxon>Thermotogae</taxon>
        <taxon>Petrotogales</taxon>
        <taxon>Petrotogaceae</taxon>
        <taxon>Marinitoga</taxon>
    </lineage>
</organism>
<dbReference type="EMBL" id="CP069362">
    <property type="protein sequence ID" value="WGS66046.1"/>
    <property type="molecule type" value="Genomic_DNA"/>
</dbReference>
<dbReference type="Gene3D" id="1.10.3720.10">
    <property type="entry name" value="MetI-like"/>
    <property type="match status" value="1"/>
</dbReference>
<dbReference type="InterPro" id="IPR035906">
    <property type="entry name" value="MetI-like_sf"/>
</dbReference>
<reference evidence="10 11" key="1">
    <citation type="submission" date="2021-02" db="EMBL/GenBank/DDBJ databases">
        <title>Characterization of Marinitoga sp. nov. str. BP5-C20A.</title>
        <authorList>
            <person name="Erauso G."/>
            <person name="Postec A."/>
        </authorList>
    </citation>
    <scope>NUCLEOTIDE SEQUENCE [LARGE SCALE GENOMIC DNA]</scope>
    <source>
        <strain evidence="10 11">BP5-C20A</strain>
    </source>
</reference>
<evidence type="ECO:0000313" key="11">
    <source>
        <dbReference type="Proteomes" id="UP001232493"/>
    </source>
</evidence>
<dbReference type="NCBIfam" id="TIGR01726">
    <property type="entry name" value="HEQRo_perm_3TM"/>
    <property type="match status" value="1"/>
</dbReference>
<dbReference type="Pfam" id="PF00528">
    <property type="entry name" value="BPD_transp_1"/>
    <property type="match status" value="1"/>
</dbReference>
<keyword evidence="2 8" id="KW-0813">Transport</keyword>
<dbReference type="InterPro" id="IPR043429">
    <property type="entry name" value="ArtM/GltK/GlnP/TcyL/YhdX-like"/>
</dbReference>
<dbReference type="PROSITE" id="PS50928">
    <property type="entry name" value="ABC_TM1"/>
    <property type="match status" value="1"/>
</dbReference>
<evidence type="ECO:0000256" key="6">
    <source>
        <dbReference type="ARBA" id="ARBA00022989"/>
    </source>
</evidence>
<dbReference type="InterPro" id="IPR000515">
    <property type="entry name" value="MetI-like"/>
</dbReference>
<keyword evidence="4 8" id="KW-0812">Transmembrane</keyword>
<proteinExistence type="inferred from homology"/>
<dbReference type="SUPFAM" id="SSF161098">
    <property type="entry name" value="MetI-like"/>
    <property type="match status" value="1"/>
</dbReference>
<accession>A0ABY8PTT7</accession>
<evidence type="ECO:0000256" key="1">
    <source>
        <dbReference type="ARBA" id="ARBA00004651"/>
    </source>
</evidence>
<evidence type="ECO:0000259" key="9">
    <source>
        <dbReference type="PROSITE" id="PS50928"/>
    </source>
</evidence>
<dbReference type="CDD" id="cd06261">
    <property type="entry name" value="TM_PBP2"/>
    <property type="match status" value="1"/>
</dbReference>
<evidence type="ECO:0000256" key="7">
    <source>
        <dbReference type="ARBA" id="ARBA00023136"/>
    </source>
</evidence>
<gene>
    <name evidence="10" type="ORF">JRV97_00180</name>
</gene>
<evidence type="ECO:0000256" key="4">
    <source>
        <dbReference type="ARBA" id="ARBA00022692"/>
    </source>
</evidence>
<comment type="subcellular location">
    <subcellularLocation>
        <location evidence="1 8">Cell membrane</location>
        <topology evidence="1 8">Multi-pass membrane protein</topology>
    </subcellularLocation>
</comment>
<comment type="similarity">
    <text evidence="8">Belongs to the binding-protein-dependent transport system permease family.</text>
</comment>
<name>A0ABY8PTT7_9BACT</name>
<dbReference type="PANTHER" id="PTHR30614:SF0">
    <property type="entry name" value="L-CYSTINE TRANSPORT SYSTEM PERMEASE PROTEIN TCYL"/>
    <property type="match status" value="1"/>
</dbReference>
<feature type="transmembrane region" description="Helical" evidence="8">
    <location>
        <begin position="80"/>
        <end position="103"/>
    </location>
</feature>
<feature type="transmembrane region" description="Helical" evidence="8">
    <location>
        <begin position="213"/>
        <end position="231"/>
    </location>
</feature>
<protein>
    <submittedName>
        <fullName evidence="10">Amino acid ABC transporter permease</fullName>
    </submittedName>
</protein>
<sequence length="241" mass="27200">MQKFIAYAVLIIILAVFYIEMSKTYPFNWQKVPFKYMNLYLEGFYMTLKISVFSIFFAMIIGIIFGVMKTSKYEILKEFANTYTTIFRNIPLLVIILIVYYGIGSMIEISAMIGAIVSLSLFEGAYVSEIIRGGIEAVPKGQVEAAKTIGLNTFYLYIDILLPQAFRTTLPALTGQFISLVKDSSLASVIALQELTMVGRQIATSSFASFESYITVAVFYFTITALLQLLGKYFERRFAIV</sequence>
<evidence type="ECO:0000313" key="10">
    <source>
        <dbReference type="EMBL" id="WGS66046.1"/>
    </source>
</evidence>
<keyword evidence="3" id="KW-1003">Cell membrane</keyword>